<proteinExistence type="predicted"/>
<keyword evidence="3" id="KW-1185">Reference proteome</keyword>
<reference evidence="2" key="1">
    <citation type="submission" date="2023-03" db="EMBL/GenBank/DDBJ databases">
        <title>Selenobaculum gbiensis gen. nov. sp. nov., a new bacterium isolated from the gut microbiota of IBD patient.</title>
        <authorList>
            <person name="Yeo S."/>
            <person name="Park H."/>
            <person name="Huh C.S."/>
        </authorList>
    </citation>
    <scope>NUCLEOTIDE SEQUENCE</scope>
    <source>
        <strain evidence="2">ICN-92133</strain>
    </source>
</reference>
<gene>
    <name evidence="2" type="ORF">P3F81_12140</name>
</gene>
<dbReference type="Proteomes" id="UP001243623">
    <property type="component" value="Chromosome"/>
</dbReference>
<protein>
    <submittedName>
        <fullName evidence="2">Phage minor head protein</fullName>
    </submittedName>
</protein>
<organism evidence="2 3">
    <name type="scientific">Selenobaculum gibii</name>
    <dbReference type="NCBI Taxonomy" id="3054208"/>
    <lineage>
        <taxon>Bacteria</taxon>
        <taxon>Bacillati</taxon>
        <taxon>Bacillota</taxon>
        <taxon>Negativicutes</taxon>
        <taxon>Selenomonadales</taxon>
        <taxon>Selenomonadaceae</taxon>
        <taxon>Selenobaculum</taxon>
    </lineage>
</organism>
<evidence type="ECO:0000259" key="1">
    <source>
        <dbReference type="Pfam" id="PF04233"/>
    </source>
</evidence>
<dbReference type="EMBL" id="CP120678">
    <property type="protein sequence ID" value="WIW70618.1"/>
    <property type="molecule type" value="Genomic_DNA"/>
</dbReference>
<sequence length="240" mass="27854">MDKQVDLEPLSFEEAIEFFKKKIVMEPKAWAWLKDEMKTRAFTVTNVATLDIIQNIYDELLETIENGGTLKEFQNNINTYIEDKGYTGLSAYRTDNIFRTNIQTAYNAGRYKQQMKPLITKNRPIWIYSAVNDSRTRPAHRALHGVARRFDDPFWETWYPPNGYRCRCSVRTASMREVERDGIKVETGDAPDVRSTTDGQVVSITPDIGFDTNPAKGWKLDMSKYDDKLQAAYQEKKNRL</sequence>
<dbReference type="AlphaFoldDB" id="A0A9Y2AJ57"/>
<evidence type="ECO:0000313" key="3">
    <source>
        <dbReference type="Proteomes" id="UP001243623"/>
    </source>
</evidence>
<evidence type="ECO:0000313" key="2">
    <source>
        <dbReference type="EMBL" id="WIW70618.1"/>
    </source>
</evidence>
<name>A0A9Y2AJ57_9FIRM</name>
<dbReference type="NCBIfam" id="TIGR01641">
    <property type="entry name" value="phageSPP1_gp7"/>
    <property type="match status" value="1"/>
</dbReference>
<dbReference type="KEGG" id="sgbi:P3F81_12140"/>
<dbReference type="RefSeq" id="WP_309320459.1">
    <property type="nucleotide sequence ID" value="NZ_CP120678.1"/>
</dbReference>
<accession>A0A9Y2AJ57</accession>
<feature type="domain" description="Phage head morphogenesis" evidence="1">
    <location>
        <begin position="54"/>
        <end position="170"/>
    </location>
</feature>
<dbReference type="InterPro" id="IPR006528">
    <property type="entry name" value="Phage_head_morphogenesis_dom"/>
</dbReference>
<dbReference type="Pfam" id="PF04233">
    <property type="entry name" value="Phage_Mu_F"/>
    <property type="match status" value="1"/>
</dbReference>